<dbReference type="PANTHER" id="PTHR22594">
    <property type="entry name" value="ASPARTYL/LYSYL-TRNA SYNTHETASE"/>
    <property type="match status" value="1"/>
</dbReference>
<sequence>MSSMQKNTVNHPLGFFKKDNSIYESINNDDISFAASDNKSYISIPDYDPATHYIELTRSRYYETLITVRHHIKSVSDNYFYLLGAKNIDLFMMTPSISSPMGPGSDSEAIPINFGKLKTYLTDSSQFGFEPLLMNGIDKVYCYLPSMRGENPDKRHLNQFFHCEAEIKGSLDALIPIIEGYVKSLCEALTWMPSIVGGISREPQATRAALSRILAFDTFKRITLDEGIEILKKSEVPDLFTETQHGRDMTSRGELELLRILHIDTPLWVTSYDRDRVAFYQKPEPNNSDKVINADLLFPPLNGNSFGGEIVGSGQRQDSVEEMYESLKRQGIPAAPYEWYINLRRLSGYGITSGFGLGIERFIAWALCLEDIRDAIIYPRLKNVVTYP</sequence>
<keyword evidence="1" id="KW-0436">Ligase</keyword>
<evidence type="ECO:0000256" key="3">
    <source>
        <dbReference type="ARBA" id="ARBA00022840"/>
    </source>
</evidence>
<keyword evidence="4" id="KW-0648">Protein biosynthesis</keyword>
<evidence type="ECO:0000313" key="7">
    <source>
        <dbReference type="EMBL" id="OGG48894.1"/>
    </source>
</evidence>
<evidence type="ECO:0000259" key="6">
    <source>
        <dbReference type="PROSITE" id="PS50862"/>
    </source>
</evidence>
<dbReference type="GO" id="GO:0004812">
    <property type="term" value="F:aminoacyl-tRNA ligase activity"/>
    <property type="evidence" value="ECO:0007669"/>
    <property type="project" value="UniProtKB-KW"/>
</dbReference>
<dbReference type="SUPFAM" id="SSF55681">
    <property type="entry name" value="Class II aaRS and biotin synthetases"/>
    <property type="match status" value="1"/>
</dbReference>
<keyword evidence="2" id="KW-0547">Nucleotide-binding</keyword>
<dbReference type="PROSITE" id="PS50862">
    <property type="entry name" value="AA_TRNA_LIGASE_II"/>
    <property type="match status" value="1"/>
</dbReference>
<evidence type="ECO:0000256" key="5">
    <source>
        <dbReference type="ARBA" id="ARBA00023146"/>
    </source>
</evidence>
<dbReference type="AlphaFoldDB" id="A0A1F6CI03"/>
<dbReference type="EMBL" id="MFKU01000006">
    <property type="protein sequence ID" value="OGG48894.1"/>
    <property type="molecule type" value="Genomic_DNA"/>
</dbReference>
<name>A0A1F6CI03_9BACT</name>
<keyword evidence="5" id="KW-0030">Aminoacyl-tRNA synthetase</keyword>
<keyword evidence="3" id="KW-0067">ATP-binding</keyword>
<comment type="caution">
    <text evidence="7">The sequence shown here is derived from an EMBL/GenBank/DDBJ whole genome shotgun (WGS) entry which is preliminary data.</text>
</comment>
<protein>
    <recommendedName>
        <fullName evidence="6">Aminoacyl-transfer RNA synthetases class-II family profile domain-containing protein</fullName>
    </recommendedName>
</protein>
<dbReference type="Pfam" id="PF00152">
    <property type="entry name" value="tRNA-synt_2"/>
    <property type="match status" value="1"/>
</dbReference>
<evidence type="ECO:0000256" key="2">
    <source>
        <dbReference type="ARBA" id="ARBA00022741"/>
    </source>
</evidence>
<dbReference type="Proteomes" id="UP000178815">
    <property type="component" value="Unassembled WGS sequence"/>
</dbReference>
<proteinExistence type="predicted"/>
<feature type="domain" description="Aminoacyl-transfer RNA synthetases class-II family profile" evidence="6">
    <location>
        <begin position="139"/>
        <end position="379"/>
    </location>
</feature>
<dbReference type="InterPro" id="IPR006195">
    <property type="entry name" value="aa-tRNA-synth_II"/>
</dbReference>
<dbReference type="InterPro" id="IPR004364">
    <property type="entry name" value="Aa-tRNA-synt_II"/>
</dbReference>
<accession>A0A1F6CI03</accession>
<dbReference type="InterPro" id="IPR045864">
    <property type="entry name" value="aa-tRNA-synth_II/BPL/LPL"/>
</dbReference>
<dbReference type="STRING" id="1798481.A2678_02370"/>
<organism evidence="7 8">
    <name type="scientific">Candidatus Kaiserbacteria bacterium RIFCSPHIGHO2_01_FULL_53_31</name>
    <dbReference type="NCBI Taxonomy" id="1798481"/>
    <lineage>
        <taxon>Bacteria</taxon>
        <taxon>Candidatus Kaiseribacteriota</taxon>
    </lineage>
</organism>
<evidence type="ECO:0000256" key="4">
    <source>
        <dbReference type="ARBA" id="ARBA00022917"/>
    </source>
</evidence>
<reference evidence="7 8" key="1">
    <citation type="journal article" date="2016" name="Nat. Commun.">
        <title>Thousands of microbial genomes shed light on interconnected biogeochemical processes in an aquifer system.</title>
        <authorList>
            <person name="Anantharaman K."/>
            <person name="Brown C.T."/>
            <person name="Hug L.A."/>
            <person name="Sharon I."/>
            <person name="Castelle C.J."/>
            <person name="Probst A.J."/>
            <person name="Thomas B.C."/>
            <person name="Singh A."/>
            <person name="Wilkins M.J."/>
            <person name="Karaoz U."/>
            <person name="Brodie E.L."/>
            <person name="Williams K.H."/>
            <person name="Hubbard S.S."/>
            <person name="Banfield J.F."/>
        </authorList>
    </citation>
    <scope>NUCLEOTIDE SEQUENCE [LARGE SCALE GENOMIC DNA]</scope>
</reference>
<evidence type="ECO:0000256" key="1">
    <source>
        <dbReference type="ARBA" id="ARBA00022598"/>
    </source>
</evidence>
<dbReference type="Gene3D" id="3.30.930.10">
    <property type="entry name" value="Bira Bifunctional Protein, Domain 2"/>
    <property type="match status" value="1"/>
</dbReference>
<dbReference type="PANTHER" id="PTHR22594:SF34">
    <property type="entry name" value="ASPARAGINE--TRNA LIGASE, MITOCHONDRIAL-RELATED"/>
    <property type="match status" value="1"/>
</dbReference>
<gene>
    <name evidence="7" type="ORF">A2678_02370</name>
</gene>
<evidence type="ECO:0000313" key="8">
    <source>
        <dbReference type="Proteomes" id="UP000178815"/>
    </source>
</evidence>
<dbReference type="GO" id="GO:0005524">
    <property type="term" value="F:ATP binding"/>
    <property type="evidence" value="ECO:0007669"/>
    <property type="project" value="UniProtKB-KW"/>
</dbReference>
<dbReference type="GO" id="GO:0006421">
    <property type="term" value="P:asparaginyl-tRNA aminoacylation"/>
    <property type="evidence" value="ECO:0007669"/>
    <property type="project" value="TreeGrafter"/>
</dbReference>